<dbReference type="EMBL" id="BCNV01000001">
    <property type="protein sequence ID" value="GAS82383.1"/>
    <property type="molecule type" value="Genomic_DNA"/>
</dbReference>
<sequence length="47" mass="5833">MFNSDFERLQYYYEKKWAKEPQLKQYVSFGVITPDEFEQITDKKYEA</sequence>
<dbReference type="InterPro" id="IPR010022">
    <property type="entry name" value="XkdX"/>
</dbReference>
<comment type="caution">
    <text evidence="1">The sequence shown here is derived from an EMBL/GenBank/DDBJ whole genome shotgun (WGS) entry which is preliminary data.</text>
</comment>
<evidence type="ECO:0000313" key="1">
    <source>
        <dbReference type="EMBL" id="GAS82383.1"/>
    </source>
</evidence>
<gene>
    <name evidence="1" type="ORF">PAHA3_2457</name>
</gene>
<dbReference type="AlphaFoldDB" id="A0A124DXW9"/>
<reference evidence="1 2" key="1">
    <citation type="journal article" date="2016" name="Genome Announc.">
        <title>Draft Genome Sequence of Paenibacillus amylolyticus Heshi-A3, Isolated from Fermented Rice Bran in a Japanese Fermented Seafood Dish.</title>
        <authorList>
            <person name="Akuzawa S."/>
            <person name="Nagaoka J."/>
            <person name="Kanekatsu M."/>
            <person name="Kubota E."/>
            <person name="Ohtake R."/>
            <person name="Suzuki T."/>
            <person name="Kanesaki Y."/>
        </authorList>
    </citation>
    <scope>NUCLEOTIDE SEQUENCE [LARGE SCALE GENOMIC DNA]</scope>
    <source>
        <strain evidence="1 2">Heshi-A3</strain>
    </source>
</reference>
<dbReference type="RefSeq" id="WP_082762789.1">
    <property type="nucleotide sequence ID" value="NZ_BCNV01000001.1"/>
</dbReference>
<name>A0A124DXW9_PAEAM</name>
<dbReference type="Proteomes" id="UP000069697">
    <property type="component" value="Unassembled WGS sequence"/>
</dbReference>
<accession>A0A124DXW9</accession>
<proteinExistence type="predicted"/>
<evidence type="ECO:0000313" key="2">
    <source>
        <dbReference type="Proteomes" id="UP000069697"/>
    </source>
</evidence>
<protein>
    <submittedName>
        <fullName evidence="1">Phage XkdX family protein</fullName>
    </submittedName>
</protein>
<reference evidence="2" key="2">
    <citation type="submission" date="2016-01" db="EMBL/GenBank/DDBJ databases">
        <title>Draft Genome Sequence of Paenibacillus amylolyticus Heshi-A3 that Was Isolated from Fermented Rice Bran with Aging Salted Mackerel, Which Was Named Heshiko as Traditional Fermented Seafood in Japan.</title>
        <authorList>
            <person name="Akuzawa S."/>
            <person name="Nakagawa J."/>
            <person name="Kanekatsu T."/>
            <person name="Kubota E."/>
            <person name="Ohtake R."/>
            <person name="Suzuki T."/>
            <person name="Kanesaki Y."/>
        </authorList>
    </citation>
    <scope>NUCLEOTIDE SEQUENCE [LARGE SCALE GENOMIC DNA]</scope>
    <source>
        <strain evidence="2">Heshi-A3</strain>
    </source>
</reference>
<organism evidence="1 2">
    <name type="scientific">Paenibacillus amylolyticus</name>
    <dbReference type="NCBI Taxonomy" id="1451"/>
    <lineage>
        <taxon>Bacteria</taxon>
        <taxon>Bacillati</taxon>
        <taxon>Bacillota</taxon>
        <taxon>Bacilli</taxon>
        <taxon>Bacillales</taxon>
        <taxon>Paenibacillaceae</taxon>
        <taxon>Paenibacillus</taxon>
    </lineage>
</organism>
<dbReference type="Pfam" id="PF09693">
    <property type="entry name" value="Phage_XkdX"/>
    <property type="match status" value="1"/>
</dbReference>